<reference evidence="7" key="1">
    <citation type="journal article" date="2019" name="Int. J. Syst. Evol. Microbiol.">
        <title>The Global Catalogue of Microorganisms (GCM) 10K type strain sequencing project: providing services to taxonomists for standard genome sequencing and annotation.</title>
        <authorList>
            <consortium name="The Broad Institute Genomics Platform"/>
            <consortium name="The Broad Institute Genome Sequencing Center for Infectious Disease"/>
            <person name="Wu L."/>
            <person name="Ma J."/>
        </authorList>
    </citation>
    <scope>NUCLEOTIDE SEQUENCE [LARGE SCALE GENOMIC DNA]</scope>
    <source>
        <strain evidence="7">JCM 1407</strain>
    </source>
</reference>
<keyword evidence="6" id="KW-0969">Cilium</keyword>
<feature type="domain" description="Flagellar hook protein FlgE/F/G-like D1" evidence="5">
    <location>
        <begin position="92"/>
        <end position="164"/>
    </location>
</feature>
<comment type="caution">
    <text evidence="6">The sequence shown here is derived from an EMBL/GenBank/DDBJ whole genome shotgun (WGS) entry which is preliminary data.</text>
</comment>
<comment type="similarity">
    <text evidence="1 2">Belongs to the flagella basal body rod proteins family.</text>
</comment>
<evidence type="ECO:0000259" key="4">
    <source>
        <dbReference type="Pfam" id="PF06429"/>
    </source>
</evidence>
<evidence type="ECO:0000259" key="5">
    <source>
        <dbReference type="Pfam" id="PF22692"/>
    </source>
</evidence>
<protein>
    <submittedName>
        <fullName evidence="6">Flagellar basal-body rod protein FlgG</fullName>
    </submittedName>
</protein>
<dbReference type="Proteomes" id="UP001501510">
    <property type="component" value="Unassembled WGS sequence"/>
</dbReference>
<evidence type="ECO:0000256" key="2">
    <source>
        <dbReference type="RuleBase" id="RU362116"/>
    </source>
</evidence>
<proteinExistence type="inferred from homology"/>
<keyword evidence="6" id="KW-0966">Cell projection</keyword>
<dbReference type="EMBL" id="BAAACG010000019">
    <property type="protein sequence ID" value="GAA0746183.1"/>
    <property type="molecule type" value="Genomic_DNA"/>
</dbReference>
<dbReference type="Pfam" id="PF00460">
    <property type="entry name" value="Flg_bb_rod"/>
    <property type="match status" value="1"/>
</dbReference>
<dbReference type="SUPFAM" id="SSF117143">
    <property type="entry name" value="Flagellar hook protein flgE"/>
    <property type="match status" value="1"/>
</dbReference>
<sequence>MLRSLWNSKTGLMAQQQKLDCISNNLANVNTVGYKRSDVNFQDLVYETLKRQGYPTSNTDPIQTGTGVKTSGWTKDRTGGSLLNTGNSTDLAIDGKGYFRVTLPNGDKAFTRAGDFIVDGAGDLVDKSGNKLDINLTNQGRQLLAQNGGFNQDNFVVSKDGTISLKFKGEGRTMPVGNIDIYNAVGDNAFISSGNNLYTLNPNANSYIENDFSIEQGFLENSNVDVGKEMTDMILTQRAFQLSSKGITTADEMWSMVNNMRK</sequence>
<organism evidence="6 7">
    <name type="scientific">Clostridium oceanicum</name>
    <dbReference type="NCBI Taxonomy" id="1543"/>
    <lineage>
        <taxon>Bacteria</taxon>
        <taxon>Bacillati</taxon>
        <taxon>Bacillota</taxon>
        <taxon>Clostridia</taxon>
        <taxon>Eubacteriales</taxon>
        <taxon>Clostridiaceae</taxon>
        <taxon>Clostridium</taxon>
    </lineage>
</organism>
<dbReference type="RefSeq" id="WP_343763499.1">
    <property type="nucleotide sequence ID" value="NZ_BAAACG010000019.1"/>
</dbReference>
<accession>A0ABP3V0M4</accession>
<keyword evidence="2" id="KW-0975">Bacterial flagellum</keyword>
<dbReference type="InterPro" id="IPR010930">
    <property type="entry name" value="Flg_bb/hook_C_dom"/>
</dbReference>
<dbReference type="InterPro" id="IPR001444">
    <property type="entry name" value="Flag_bb_rod_N"/>
</dbReference>
<dbReference type="NCBIfam" id="TIGR03506">
    <property type="entry name" value="FlgEFG_subfam"/>
    <property type="match status" value="2"/>
</dbReference>
<gene>
    <name evidence="6" type="ORF">GCM10008906_33490</name>
</gene>
<dbReference type="InterPro" id="IPR037925">
    <property type="entry name" value="FlgE/F/G-like"/>
</dbReference>
<feature type="domain" description="Flagellar basal body rod protein N-terminal" evidence="3">
    <location>
        <begin position="9"/>
        <end position="35"/>
    </location>
</feature>
<name>A0ABP3V0M4_9CLOT</name>
<keyword evidence="7" id="KW-1185">Reference proteome</keyword>
<feature type="domain" description="Flagellar basal-body/hook protein C-terminal" evidence="4">
    <location>
        <begin position="216"/>
        <end position="260"/>
    </location>
</feature>
<evidence type="ECO:0000313" key="6">
    <source>
        <dbReference type="EMBL" id="GAA0746183.1"/>
    </source>
</evidence>
<keyword evidence="6" id="KW-0282">Flagellum</keyword>
<dbReference type="PANTHER" id="PTHR30435">
    <property type="entry name" value="FLAGELLAR PROTEIN"/>
    <property type="match status" value="1"/>
</dbReference>
<evidence type="ECO:0000256" key="1">
    <source>
        <dbReference type="ARBA" id="ARBA00009677"/>
    </source>
</evidence>
<evidence type="ECO:0000259" key="3">
    <source>
        <dbReference type="Pfam" id="PF00460"/>
    </source>
</evidence>
<dbReference type="Pfam" id="PF22692">
    <property type="entry name" value="LlgE_F_G_D1"/>
    <property type="match status" value="1"/>
</dbReference>
<dbReference type="Pfam" id="PF06429">
    <property type="entry name" value="Flg_bbr_C"/>
    <property type="match status" value="1"/>
</dbReference>
<evidence type="ECO:0000313" key="7">
    <source>
        <dbReference type="Proteomes" id="UP001501510"/>
    </source>
</evidence>
<comment type="subcellular location">
    <subcellularLocation>
        <location evidence="2">Bacterial flagellum basal body</location>
    </subcellularLocation>
</comment>
<dbReference type="InterPro" id="IPR053967">
    <property type="entry name" value="LlgE_F_G-like_D1"/>
</dbReference>
<dbReference type="InterPro" id="IPR020013">
    <property type="entry name" value="Flagellar_FlgE/F/G"/>
</dbReference>
<dbReference type="PANTHER" id="PTHR30435:SF19">
    <property type="entry name" value="FLAGELLAR BASAL-BODY ROD PROTEIN FLGG"/>
    <property type="match status" value="1"/>
</dbReference>